<dbReference type="EMBL" id="JABSND010000215">
    <property type="protein sequence ID" value="KAI6294080.1"/>
    <property type="molecule type" value="Genomic_DNA"/>
</dbReference>
<keyword evidence="3" id="KW-1185">Reference proteome</keyword>
<dbReference type="Proteomes" id="UP001059893">
    <property type="component" value="Unassembled WGS sequence"/>
</dbReference>
<protein>
    <submittedName>
        <fullName evidence="2">Uncharacterized protein</fullName>
    </submittedName>
</protein>
<gene>
    <name evidence="2" type="ORF">MCOR33_008706</name>
</gene>
<reference evidence="2" key="1">
    <citation type="submission" date="2021-01" db="EMBL/GenBank/DDBJ databases">
        <title>Deciphering the adaptive evolutionary patterns associated with biogeogrpahic diversity in the finger millet blast pathogen Magnaporthe oryzae in Eastern Africa.</title>
        <authorList>
            <person name="Onyema G."/>
            <person name="Shittu T.A."/>
            <person name="Dodsworth S."/>
            <person name="Devilliers S."/>
            <person name="Muthumeenakshi S."/>
            <person name="Sreenivasaprasad S."/>
        </authorList>
    </citation>
    <scope>NUCLEOTIDE SEQUENCE</scope>
    <source>
        <strain evidence="2">D15/s37</strain>
    </source>
</reference>
<name>A0ABQ8NBM1_PYRGI</name>
<comment type="caution">
    <text evidence="2">The sequence shown here is derived from an EMBL/GenBank/DDBJ whole genome shotgun (WGS) entry which is preliminary data.</text>
</comment>
<accession>A0ABQ8NBM1</accession>
<feature type="region of interest" description="Disordered" evidence="1">
    <location>
        <begin position="16"/>
        <end position="77"/>
    </location>
</feature>
<proteinExistence type="predicted"/>
<feature type="compositionally biased region" description="Basic and acidic residues" evidence="1">
    <location>
        <begin position="46"/>
        <end position="57"/>
    </location>
</feature>
<evidence type="ECO:0000313" key="2">
    <source>
        <dbReference type="EMBL" id="KAI6294080.1"/>
    </source>
</evidence>
<organism evidence="2 3">
    <name type="scientific">Pyricularia grisea</name>
    <name type="common">Crabgrass-specific blast fungus</name>
    <name type="synonym">Magnaporthe grisea</name>
    <dbReference type="NCBI Taxonomy" id="148305"/>
    <lineage>
        <taxon>Eukaryota</taxon>
        <taxon>Fungi</taxon>
        <taxon>Dikarya</taxon>
        <taxon>Ascomycota</taxon>
        <taxon>Pezizomycotina</taxon>
        <taxon>Sordariomycetes</taxon>
        <taxon>Sordariomycetidae</taxon>
        <taxon>Magnaporthales</taxon>
        <taxon>Pyriculariaceae</taxon>
        <taxon>Pyricularia</taxon>
    </lineage>
</organism>
<evidence type="ECO:0000313" key="3">
    <source>
        <dbReference type="Proteomes" id="UP001059893"/>
    </source>
</evidence>
<sequence>MRALLATTVSRLVGFPETEAGRTGSESGQGVTSTGYLCETLTNPPRGEKKERERTEGVSEGGRAPLYGERNPISDLR</sequence>
<feature type="compositionally biased region" description="Polar residues" evidence="1">
    <location>
        <begin position="24"/>
        <end position="43"/>
    </location>
</feature>
<evidence type="ECO:0000256" key="1">
    <source>
        <dbReference type="SAM" id="MobiDB-lite"/>
    </source>
</evidence>